<accession>A0A921KL13</accession>
<dbReference type="Gene3D" id="3.60.110.10">
    <property type="entry name" value="Carbon-nitrogen hydrolase"/>
    <property type="match status" value="1"/>
</dbReference>
<evidence type="ECO:0000256" key="1">
    <source>
        <dbReference type="SAM" id="MobiDB-lite"/>
    </source>
</evidence>
<reference evidence="3" key="2">
    <citation type="submission" date="2021-09" db="EMBL/GenBank/DDBJ databases">
        <authorList>
            <person name="Gilroy R."/>
        </authorList>
    </citation>
    <scope>NUCLEOTIDE SEQUENCE</scope>
    <source>
        <strain evidence="3">CHK124-7917</strain>
    </source>
</reference>
<dbReference type="RefSeq" id="WP_274958848.1">
    <property type="nucleotide sequence ID" value="NZ_DYWQ01000063.1"/>
</dbReference>
<dbReference type="EMBL" id="DYWQ01000063">
    <property type="protein sequence ID" value="HJF44935.1"/>
    <property type="molecule type" value="Genomic_DNA"/>
</dbReference>
<dbReference type="SUPFAM" id="SSF56317">
    <property type="entry name" value="Carbon-nitrogen hydrolase"/>
    <property type="match status" value="1"/>
</dbReference>
<proteinExistence type="predicted"/>
<organism evidence="3 4">
    <name type="scientific">Thermophilibacter provencensis</name>
    <dbReference type="NCBI Taxonomy" id="1852386"/>
    <lineage>
        <taxon>Bacteria</taxon>
        <taxon>Bacillati</taxon>
        <taxon>Actinomycetota</taxon>
        <taxon>Coriobacteriia</taxon>
        <taxon>Coriobacteriales</taxon>
        <taxon>Atopobiaceae</taxon>
        <taxon>Thermophilibacter</taxon>
    </lineage>
</organism>
<feature type="domain" description="CN hydrolase" evidence="2">
    <location>
        <begin position="1"/>
        <end position="237"/>
    </location>
</feature>
<dbReference type="Pfam" id="PF00795">
    <property type="entry name" value="CN_hydrolase"/>
    <property type="match status" value="1"/>
</dbReference>
<feature type="region of interest" description="Disordered" evidence="1">
    <location>
        <begin position="531"/>
        <end position="606"/>
    </location>
</feature>
<name>A0A921KL13_9ACTN</name>
<dbReference type="InterPro" id="IPR014729">
    <property type="entry name" value="Rossmann-like_a/b/a_fold"/>
</dbReference>
<sequence length="606" mass="63895">MRIAIAQMGTRAGDFEETSRRMAEQSRSAAEKNVGLLVFPATALCGASPVPYVDREGFLLDLAECLLDLADELACPCLVPVLTDFDGVAMPEAMLVTSGRVVPVRLTSYLEAAASEEGDVHALPELEFAGARIGVAFTYEDLDEYDEFEYDVDVILFLSGYGFAADDVSSALGSSISEGRYPADAEATGAWVVGVGGVGCYDGQVFCGSSFVLAPWGELAAQAPSFEEALLVCDVDPSAEGPLAEPLAPEVYDAPLMTWGALTAGLAEECGGGAGACVLVDDQIGSQLVATLATDALGPLRVRALVRLTGDARRDAVAEALVRALRLPDERVERLAPADGADEELSRDLAEARLAALARRTGAVPLGSDDKTALALDGRARASAACLQPIGDLYRSDVVALAHLRNTISPVIPADAAVPRPELPLSGLERSHPTPEARLGFVDLVLSSYVEWELPVSDIVSERGHEEVVNAIVGRLRDLDSARVTRGLVLELSSKTLAEARSPRGLAWRDRARADDERAMGRAAEALERLREAEEGGAEAPAVPRASSPTGEGHERDVRDLLGYLRDFSQGGGLSPLGQPTGEPGGRHGAPGEGPHPLWDGPFSEN</sequence>
<evidence type="ECO:0000313" key="4">
    <source>
        <dbReference type="Proteomes" id="UP000697330"/>
    </source>
</evidence>
<gene>
    <name evidence="3" type="ORF">K8U72_04035</name>
</gene>
<dbReference type="Gene3D" id="3.40.50.620">
    <property type="entry name" value="HUPs"/>
    <property type="match status" value="1"/>
</dbReference>
<dbReference type="Proteomes" id="UP000697330">
    <property type="component" value="Unassembled WGS sequence"/>
</dbReference>
<comment type="caution">
    <text evidence="3">The sequence shown here is derived from an EMBL/GenBank/DDBJ whole genome shotgun (WGS) entry which is preliminary data.</text>
</comment>
<feature type="compositionally biased region" description="Gly residues" evidence="1">
    <location>
        <begin position="583"/>
        <end position="592"/>
    </location>
</feature>
<protein>
    <recommendedName>
        <fullName evidence="2">CN hydrolase domain-containing protein</fullName>
    </recommendedName>
</protein>
<dbReference type="InterPro" id="IPR036526">
    <property type="entry name" value="C-N_Hydrolase_sf"/>
</dbReference>
<dbReference type="PROSITE" id="PS50263">
    <property type="entry name" value="CN_HYDROLASE"/>
    <property type="match status" value="1"/>
</dbReference>
<evidence type="ECO:0000259" key="2">
    <source>
        <dbReference type="PROSITE" id="PS50263"/>
    </source>
</evidence>
<dbReference type="AlphaFoldDB" id="A0A921KL13"/>
<reference evidence="3" key="1">
    <citation type="journal article" date="2021" name="PeerJ">
        <title>Extensive microbial diversity within the chicken gut microbiome revealed by metagenomics and culture.</title>
        <authorList>
            <person name="Gilroy R."/>
            <person name="Ravi A."/>
            <person name="Getino M."/>
            <person name="Pursley I."/>
            <person name="Horton D.L."/>
            <person name="Alikhan N.F."/>
            <person name="Baker D."/>
            <person name="Gharbi K."/>
            <person name="Hall N."/>
            <person name="Watson M."/>
            <person name="Adriaenssens E.M."/>
            <person name="Foster-Nyarko E."/>
            <person name="Jarju S."/>
            <person name="Secka A."/>
            <person name="Antonio M."/>
            <person name="Oren A."/>
            <person name="Chaudhuri R.R."/>
            <person name="La Ragione R."/>
            <person name="Hildebrand F."/>
            <person name="Pallen M.J."/>
        </authorList>
    </citation>
    <scope>NUCLEOTIDE SEQUENCE</scope>
    <source>
        <strain evidence="3">CHK124-7917</strain>
    </source>
</reference>
<evidence type="ECO:0000313" key="3">
    <source>
        <dbReference type="EMBL" id="HJF44935.1"/>
    </source>
</evidence>
<dbReference type="InterPro" id="IPR003010">
    <property type="entry name" value="C-N_Hydrolase"/>
</dbReference>